<keyword evidence="12" id="KW-1185">Reference proteome</keyword>
<dbReference type="SUPFAM" id="SSF49899">
    <property type="entry name" value="Concanavalin A-like lectins/glucanases"/>
    <property type="match status" value="2"/>
</dbReference>
<feature type="compositionally biased region" description="Polar residues" evidence="7">
    <location>
        <begin position="628"/>
        <end position="652"/>
    </location>
</feature>
<keyword evidence="5" id="KW-0325">Glycoprotein</keyword>
<comment type="cofactor">
    <cofactor evidence="1">
        <name>Ca(2+)</name>
        <dbReference type="ChEBI" id="CHEBI:29108"/>
    </cofactor>
</comment>
<feature type="domain" description="Apple" evidence="9">
    <location>
        <begin position="27"/>
        <end position="110"/>
    </location>
</feature>
<dbReference type="InterPro" id="IPR013320">
    <property type="entry name" value="ConA-like_dom_sf"/>
</dbReference>
<dbReference type="Pfam" id="PF00024">
    <property type="entry name" value="PAN_1"/>
    <property type="match status" value="1"/>
</dbReference>
<dbReference type="Proteomes" id="UP001163046">
    <property type="component" value="Unassembled WGS sequence"/>
</dbReference>
<dbReference type="PROSITE" id="PS50026">
    <property type="entry name" value="EGF_3"/>
    <property type="match status" value="1"/>
</dbReference>
<organism evidence="11 12">
    <name type="scientific">Desmophyllum pertusum</name>
    <dbReference type="NCBI Taxonomy" id="174260"/>
    <lineage>
        <taxon>Eukaryota</taxon>
        <taxon>Metazoa</taxon>
        <taxon>Cnidaria</taxon>
        <taxon>Anthozoa</taxon>
        <taxon>Hexacorallia</taxon>
        <taxon>Scleractinia</taxon>
        <taxon>Caryophylliina</taxon>
        <taxon>Caryophylliidae</taxon>
        <taxon>Desmophyllum</taxon>
    </lineage>
</organism>
<evidence type="ECO:0000256" key="1">
    <source>
        <dbReference type="ARBA" id="ARBA00001913"/>
    </source>
</evidence>
<comment type="caution">
    <text evidence="6">Lacks conserved residue(s) required for the propagation of feature annotation.</text>
</comment>
<dbReference type="Gene3D" id="3.50.4.10">
    <property type="entry name" value="Hepatocyte Growth Factor"/>
    <property type="match status" value="1"/>
</dbReference>
<dbReference type="Gene3D" id="2.60.120.200">
    <property type="match status" value="2"/>
</dbReference>
<dbReference type="PROSITE" id="PS51828">
    <property type="entry name" value="PTX_2"/>
    <property type="match status" value="2"/>
</dbReference>
<dbReference type="EMBL" id="MU827362">
    <property type="protein sequence ID" value="KAJ7351120.1"/>
    <property type="molecule type" value="Genomic_DNA"/>
</dbReference>
<feature type="disulfide bond" evidence="6">
    <location>
        <begin position="197"/>
        <end position="206"/>
    </location>
</feature>
<sequence>MDCKDLSWALMYFVPFLSHLSANNDECFRSEKYENVRKGFALTGYVISSLQVPDLFDCSFACLQEPRCQSYNFQEVPGPLHLCQLSSESNFTKPEKYQAQADMTYYDAGKIAKVRESSISRPKLSHALGKEWDQKVPFYDPLKMYPKNKSFVMCCKVTRSNFFKSQKGPGCSSSPCQNGGKCISTCHRVPFSFRCECDELHAGDVCQHWSEKAKDFDLTFQSKSLSNYVNTTISYQLLTELTFCMWFQTTQSRSFGLVAGDIDLLCQYNGQCTFRINATGRPFYSAPLNDGAWHSVCITWHKSNGTCTAYIDGKTNYRRIFHGCRGSNNVEFAVKPLLLGQSSQGSIQTDPFTGNISRVNLWDYAMVEDQVRGVATNCSNSVGNLVSWPMFRNDREGNVVRTERSRCYGADLSSNVSLKFPAITKVDRILYSGSLPSLQSFTLCHWTKITYMGDSGSTFSYANSEGSNALFIKLVKWKAMRIYLNEAFQLGSVCHSLPRQTLASRVHHVCITWTNSGGQLKVYTDGSLTKLKTGFKTGAVIRGGGVLIIGQDQDIVGGGFVAAQSFVGLLSHMNMWNFVLRTFALVNMAAGFGTENGNTVAWRDIVRSHVFGQVENVSIAEDPPKRPTQISSSSFPHRASTTLSSSITPHPI</sequence>
<dbReference type="SUPFAM" id="SSF57414">
    <property type="entry name" value="Hairpin loop containing domain-like"/>
    <property type="match status" value="1"/>
</dbReference>
<reference evidence="11" key="1">
    <citation type="submission" date="2023-01" db="EMBL/GenBank/DDBJ databases">
        <title>Genome assembly of the deep-sea coral Lophelia pertusa.</title>
        <authorList>
            <person name="Herrera S."/>
            <person name="Cordes E."/>
        </authorList>
    </citation>
    <scope>NUCLEOTIDE SEQUENCE</scope>
    <source>
        <strain evidence="11">USNM1676648</strain>
        <tissue evidence="11">Polyp</tissue>
    </source>
</reference>
<dbReference type="InterPro" id="IPR000742">
    <property type="entry name" value="EGF"/>
</dbReference>
<evidence type="ECO:0000259" key="9">
    <source>
        <dbReference type="PROSITE" id="PS50948"/>
    </source>
</evidence>
<evidence type="ECO:0008006" key="13">
    <source>
        <dbReference type="Google" id="ProtNLM"/>
    </source>
</evidence>
<dbReference type="SMART" id="SM00159">
    <property type="entry name" value="PTX"/>
    <property type="match status" value="2"/>
</dbReference>
<proteinExistence type="predicted"/>
<dbReference type="PANTHER" id="PTHR19277">
    <property type="entry name" value="PENTRAXIN"/>
    <property type="match status" value="1"/>
</dbReference>
<dbReference type="CDD" id="cd00054">
    <property type="entry name" value="EGF_CA"/>
    <property type="match status" value="1"/>
</dbReference>
<dbReference type="InterPro" id="IPR003609">
    <property type="entry name" value="Pan_app"/>
</dbReference>
<dbReference type="PROSITE" id="PS00022">
    <property type="entry name" value="EGF_1"/>
    <property type="match status" value="1"/>
</dbReference>
<evidence type="ECO:0000256" key="6">
    <source>
        <dbReference type="PROSITE-ProRule" id="PRU00076"/>
    </source>
</evidence>
<dbReference type="AlphaFoldDB" id="A0A9X0CHW6"/>
<gene>
    <name evidence="11" type="ORF">OS493_036455</name>
</gene>
<evidence type="ECO:0000256" key="5">
    <source>
        <dbReference type="ARBA" id="ARBA00023180"/>
    </source>
</evidence>
<dbReference type="Pfam" id="PF00354">
    <property type="entry name" value="Pentaxin"/>
    <property type="match status" value="2"/>
</dbReference>
<keyword evidence="2" id="KW-0479">Metal-binding</keyword>
<evidence type="ECO:0000259" key="8">
    <source>
        <dbReference type="PROSITE" id="PS50026"/>
    </source>
</evidence>
<keyword evidence="6" id="KW-0245">EGF-like domain</keyword>
<dbReference type="PROSITE" id="PS50948">
    <property type="entry name" value="PAN"/>
    <property type="match status" value="1"/>
</dbReference>
<dbReference type="SUPFAM" id="SSF57196">
    <property type="entry name" value="EGF/Laminin"/>
    <property type="match status" value="1"/>
</dbReference>
<protein>
    <recommendedName>
        <fullName evidence="13">EGF-like domain-containing protein</fullName>
    </recommendedName>
</protein>
<name>A0A9X0CHW6_9CNID</name>
<feature type="domain" description="Pentraxin (PTX)" evidence="10">
    <location>
        <begin position="414"/>
        <end position="623"/>
    </location>
</feature>
<evidence type="ECO:0000256" key="3">
    <source>
        <dbReference type="ARBA" id="ARBA00022837"/>
    </source>
</evidence>
<feature type="domain" description="EGF-like" evidence="8">
    <location>
        <begin position="167"/>
        <end position="207"/>
    </location>
</feature>
<keyword evidence="4 6" id="KW-1015">Disulfide bond</keyword>
<dbReference type="PRINTS" id="PR00895">
    <property type="entry name" value="PENTAXIN"/>
</dbReference>
<dbReference type="OrthoDB" id="5986139at2759"/>
<dbReference type="InterPro" id="IPR001759">
    <property type="entry name" value="PTX_dom"/>
</dbReference>
<evidence type="ECO:0000256" key="2">
    <source>
        <dbReference type="ARBA" id="ARBA00022723"/>
    </source>
</evidence>
<evidence type="ECO:0000313" key="12">
    <source>
        <dbReference type="Proteomes" id="UP001163046"/>
    </source>
</evidence>
<evidence type="ECO:0000313" key="11">
    <source>
        <dbReference type="EMBL" id="KAJ7351120.1"/>
    </source>
</evidence>
<feature type="region of interest" description="Disordered" evidence="7">
    <location>
        <begin position="621"/>
        <end position="652"/>
    </location>
</feature>
<dbReference type="InterPro" id="IPR051360">
    <property type="entry name" value="Neuronal_Pentraxin_Related"/>
</dbReference>
<dbReference type="Gene3D" id="2.10.25.10">
    <property type="entry name" value="Laminin"/>
    <property type="match status" value="1"/>
</dbReference>
<dbReference type="PANTHER" id="PTHR19277:SF125">
    <property type="entry name" value="B6"/>
    <property type="match status" value="1"/>
</dbReference>
<accession>A0A9X0CHW6</accession>
<evidence type="ECO:0000256" key="7">
    <source>
        <dbReference type="SAM" id="MobiDB-lite"/>
    </source>
</evidence>
<evidence type="ECO:0000256" key="4">
    <source>
        <dbReference type="ARBA" id="ARBA00023157"/>
    </source>
</evidence>
<feature type="domain" description="Pentraxin (PTX)" evidence="10">
    <location>
        <begin position="214"/>
        <end position="407"/>
    </location>
</feature>
<dbReference type="GO" id="GO:0046872">
    <property type="term" value="F:metal ion binding"/>
    <property type="evidence" value="ECO:0007669"/>
    <property type="project" value="UniProtKB-KW"/>
</dbReference>
<evidence type="ECO:0000259" key="10">
    <source>
        <dbReference type="PROSITE" id="PS51828"/>
    </source>
</evidence>
<comment type="caution">
    <text evidence="11">The sequence shown here is derived from an EMBL/GenBank/DDBJ whole genome shotgun (WGS) entry which is preliminary data.</text>
</comment>
<keyword evidence="3" id="KW-0106">Calcium</keyword>